<evidence type="ECO:0000313" key="2">
    <source>
        <dbReference type="Proteomes" id="UP001597097"/>
    </source>
</evidence>
<dbReference type="Proteomes" id="UP001597097">
    <property type="component" value="Unassembled WGS sequence"/>
</dbReference>
<evidence type="ECO:0000313" key="1">
    <source>
        <dbReference type="EMBL" id="MFD1547002.1"/>
    </source>
</evidence>
<sequence length="159" mass="16523">MAAQRGVYTVTFQAATIAAASGDYDFFELDAAAGKPIEIVALKLGNKSEIGDAAEEMVEYAIVRGNTTTGNGTSTTPRPLDASDGAASFTAKTVSSTPASAGTALTLVADTFNIRAGLPEVYPEIMRPKTAEADLLCVRLITALADDATMSGTVWVREL</sequence>
<reference evidence="2" key="1">
    <citation type="journal article" date="2019" name="Int. J. Syst. Evol. Microbiol.">
        <title>The Global Catalogue of Microorganisms (GCM) 10K type strain sequencing project: providing services to taxonomists for standard genome sequencing and annotation.</title>
        <authorList>
            <consortium name="The Broad Institute Genomics Platform"/>
            <consortium name="The Broad Institute Genome Sequencing Center for Infectious Disease"/>
            <person name="Wu L."/>
            <person name="Ma J."/>
        </authorList>
    </citation>
    <scope>NUCLEOTIDE SEQUENCE [LARGE SCALE GENOMIC DNA]</scope>
    <source>
        <strain evidence="2">CGMCC 1.15399</strain>
    </source>
</reference>
<organism evidence="1 2">
    <name type="scientific">Nonomuraea guangzhouensis</name>
    <dbReference type="NCBI Taxonomy" id="1291555"/>
    <lineage>
        <taxon>Bacteria</taxon>
        <taxon>Bacillati</taxon>
        <taxon>Actinomycetota</taxon>
        <taxon>Actinomycetes</taxon>
        <taxon>Streptosporangiales</taxon>
        <taxon>Streptosporangiaceae</taxon>
        <taxon>Nonomuraea</taxon>
    </lineage>
</organism>
<protein>
    <recommendedName>
        <fullName evidence="3">Phage tail protein</fullName>
    </recommendedName>
</protein>
<proteinExistence type="predicted"/>
<evidence type="ECO:0008006" key="3">
    <source>
        <dbReference type="Google" id="ProtNLM"/>
    </source>
</evidence>
<accession>A0ABW4GW53</accession>
<keyword evidence="2" id="KW-1185">Reference proteome</keyword>
<name>A0ABW4GW53_9ACTN</name>
<comment type="caution">
    <text evidence="1">The sequence shown here is derived from an EMBL/GenBank/DDBJ whole genome shotgun (WGS) entry which is preliminary data.</text>
</comment>
<gene>
    <name evidence="1" type="ORF">ACFSJ0_58890</name>
</gene>
<dbReference type="RefSeq" id="WP_219536591.1">
    <property type="nucleotide sequence ID" value="NZ_JAHKRM010000031.1"/>
</dbReference>
<dbReference type="EMBL" id="JBHUCM010000070">
    <property type="protein sequence ID" value="MFD1547002.1"/>
    <property type="molecule type" value="Genomic_DNA"/>
</dbReference>